<dbReference type="GO" id="GO:0071732">
    <property type="term" value="P:cellular response to nitric oxide"/>
    <property type="evidence" value="ECO:0007669"/>
    <property type="project" value="UniProtKB-ARBA"/>
</dbReference>
<dbReference type="SUPFAM" id="SSF55073">
    <property type="entry name" value="Nucleotide cyclase"/>
    <property type="match status" value="1"/>
</dbReference>
<dbReference type="CDD" id="cd01949">
    <property type="entry name" value="GGDEF"/>
    <property type="match status" value="1"/>
</dbReference>
<dbReference type="SMART" id="SM00091">
    <property type="entry name" value="PAS"/>
    <property type="match status" value="2"/>
</dbReference>
<evidence type="ECO:0000259" key="3">
    <source>
        <dbReference type="PROSITE" id="PS50113"/>
    </source>
</evidence>
<gene>
    <name evidence="6" type="ORF">IPJ38_02060</name>
</gene>
<evidence type="ECO:0000259" key="2">
    <source>
        <dbReference type="PROSITE" id="PS50112"/>
    </source>
</evidence>
<dbReference type="InterPro" id="IPR000014">
    <property type="entry name" value="PAS"/>
</dbReference>
<dbReference type="Pfam" id="PF13426">
    <property type="entry name" value="PAS_9"/>
    <property type="match status" value="1"/>
</dbReference>
<dbReference type="Proteomes" id="UP000739411">
    <property type="component" value="Unassembled WGS sequence"/>
</dbReference>
<dbReference type="Gene3D" id="3.30.70.270">
    <property type="match status" value="1"/>
</dbReference>
<dbReference type="InterPro" id="IPR052155">
    <property type="entry name" value="Biofilm_reg_signaling"/>
</dbReference>
<dbReference type="FunFam" id="3.30.70.270:FF:000001">
    <property type="entry name" value="Diguanylate cyclase domain protein"/>
    <property type="match status" value="1"/>
</dbReference>
<dbReference type="InterPro" id="IPR001633">
    <property type="entry name" value="EAL_dom"/>
</dbReference>
<dbReference type="CDD" id="cd01948">
    <property type="entry name" value="EAL"/>
    <property type="match status" value="1"/>
</dbReference>
<dbReference type="GO" id="GO:0071111">
    <property type="term" value="F:cyclic-guanylate-specific phosphodiesterase activity"/>
    <property type="evidence" value="ECO:0007669"/>
    <property type="project" value="UniProtKB-EC"/>
</dbReference>
<comment type="caution">
    <text evidence="6">The sequence shown here is derived from an EMBL/GenBank/DDBJ whole genome shotgun (WGS) entry which is preliminary data.</text>
</comment>
<dbReference type="SMART" id="SM00086">
    <property type="entry name" value="PAC"/>
    <property type="match status" value="2"/>
</dbReference>
<dbReference type="CDD" id="cd00130">
    <property type="entry name" value="PAS"/>
    <property type="match status" value="1"/>
</dbReference>
<dbReference type="InterPro" id="IPR029787">
    <property type="entry name" value="Nucleotide_cyclase"/>
</dbReference>
<dbReference type="SMART" id="SM00267">
    <property type="entry name" value="GGDEF"/>
    <property type="match status" value="1"/>
</dbReference>
<dbReference type="InterPro" id="IPR035919">
    <property type="entry name" value="EAL_sf"/>
</dbReference>
<dbReference type="PANTHER" id="PTHR44757:SF2">
    <property type="entry name" value="BIOFILM ARCHITECTURE MAINTENANCE PROTEIN MBAA"/>
    <property type="match status" value="1"/>
</dbReference>
<proteinExistence type="predicted"/>
<evidence type="ECO:0000313" key="7">
    <source>
        <dbReference type="Proteomes" id="UP000739411"/>
    </source>
</evidence>
<evidence type="ECO:0000259" key="5">
    <source>
        <dbReference type="PROSITE" id="PS50887"/>
    </source>
</evidence>
<dbReference type="Gene3D" id="3.30.450.20">
    <property type="entry name" value="PAS domain"/>
    <property type="match status" value="2"/>
</dbReference>
<dbReference type="InterPro" id="IPR000160">
    <property type="entry name" value="GGDEF_dom"/>
</dbReference>
<evidence type="ECO:0000313" key="6">
    <source>
        <dbReference type="EMBL" id="MBK7414066.1"/>
    </source>
</evidence>
<evidence type="ECO:0000259" key="4">
    <source>
        <dbReference type="PROSITE" id="PS50883"/>
    </source>
</evidence>
<dbReference type="InterPro" id="IPR001610">
    <property type="entry name" value="PAC"/>
</dbReference>
<dbReference type="InterPro" id="IPR000700">
    <property type="entry name" value="PAS-assoc_C"/>
</dbReference>
<feature type="domain" description="PAC" evidence="3">
    <location>
        <begin position="217"/>
        <end position="269"/>
    </location>
</feature>
<dbReference type="NCBIfam" id="TIGR00254">
    <property type="entry name" value="GGDEF"/>
    <property type="match status" value="1"/>
</dbReference>
<dbReference type="EMBL" id="JADJMS010000006">
    <property type="protein sequence ID" value="MBK7414066.1"/>
    <property type="molecule type" value="Genomic_DNA"/>
</dbReference>
<dbReference type="AlphaFoldDB" id="A0A935MY38"/>
<dbReference type="PROSITE" id="PS50887">
    <property type="entry name" value="GGDEF"/>
    <property type="match status" value="1"/>
</dbReference>
<dbReference type="PROSITE" id="PS50883">
    <property type="entry name" value="EAL"/>
    <property type="match status" value="1"/>
</dbReference>
<feature type="domain" description="GGDEF" evidence="5">
    <location>
        <begin position="301"/>
        <end position="434"/>
    </location>
</feature>
<dbReference type="PROSITE" id="PS50113">
    <property type="entry name" value="PAC"/>
    <property type="match status" value="1"/>
</dbReference>
<organism evidence="6 7">
    <name type="scientific">Candidatus Dechloromonas phosphorivorans</name>
    <dbReference type="NCBI Taxonomy" id="2899244"/>
    <lineage>
        <taxon>Bacteria</taxon>
        <taxon>Pseudomonadati</taxon>
        <taxon>Pseudomonadota</taxon>
        <taxon>Betaproteobacteria</taxon>
        <taxon>Rhodocyclales</taxon>
        <taxon>Azonexaceae</taxon>
        <taxon>Dechloromonas</taxon>
    </lineage>
</organism>
<dbReference type="SUPFAM" id="SSF141868">
    <property type="entry name" value="EAL domain-like"/>
    <property type="match status" value="1"/>
</dbReference>
<feature type="domain" description="EAL" evidence="4">
    <location>
        <begin position="443"/>
        <end position="697"/>
    </location>
</feature>
<protein>
    <submittedName>
        <fullName evidence="6">EAL domain-containing protein</fullName>
    </submittedName>
</protein>
<feature type="domain" description="PAS" evidence="2">
    <location>
        <begin position="149"/>
        <end position="188"/>
    </location>
</feature>
<comment type="catalytic activity">
    <reaction evidence="1">
        <text>3',3'-c-di-GMP + H2O = 5'-phosphoguanylyl(3'-&gt;5')guanosine + H(+)</text>
        <dbReference type="Rhea" id="RHEA:24902"/>
        <dbReference type="ChEBI" id="CHEBI:15377"/>
        <dbReference type="ChEBI" id="CHEBI:15378"/>
        <dbReference type="ChEBI" id="CHEBI:58754"/>
        <dbReference type="ChEBI" id="CHEBI:58805"/>
        <dbReference type="EC" id="3.1.4.52"/>
    </reaction>
    <physiologicalReaction direction="left-to-right" evidence="1">
        <dbReference type="Rhea" id="RHEA:24903"/>
    </physiologicalReaction>
</comment>
<dbReference type="Pfam" id="PF13188">
    <property type="entry name" value="PAS_8"/>
    <property type="match status" value="1"/>
</dbReference>
<dbReference type="PROSITE" id="PS50112">
    <property type="entry name" value="PAS"/>
    <property type="match status" value="1"/>
</dbReference>
<dbReference type="Pfam" id="PF00563">
    <property type="entry name" value="EAL"/>
    <property type="match status" value="1"/>
</dbReference>
<dbReference type="SUPFAM" id="SSF55785">
    <property type="entry name" value="PYP-like sensor domain (PAS domain)"/>
    <property type="match status" value="2"/>
</dbReference>
<dbReference type="Gene3D" id="3.20.20.450">
    <property type="entry name" value="EAL domain"/>
    <property type="match status" value="1"/>
</dbReference>
<evidence type="ECO:0000256" key="1">
    <source>
        <dbReference type="ARBA" id="ARBA00051114"/>
    </source>
</evidence>
<accession>A0A935MY38</accession>
<dbReference type="FunFam" id="3.20.20.450:FF:000001">
    <property type="entry name" value="Cyclic di-GMP phosphodiesterase yahA"/>
    <property type="match status" value="1"/>
</dbReference>
<dbReference type="InterPro" id="IPR035965">
    <property type="entry name" value="PAS-like_dom_sf"/>
</dbReference>
<sequence length="711" mass="79534">MNSEAPDTPDQPLQETEQALNKALRELHGIFNTAVMGIALLRHRKIERCNRRMEELFGFAEGQMVGCSTRVWYDNDQTWEFVGHDVYPELAAGRESYSERLFQRRDGSHFWGRLAGRALDPVDVFAGSVWIIEDLTVERAEHEELLLARKVFEVNSEAIMVSDANNRIVRVNAAFEAITGYREDEVLGCDPKMLGSGHHGTEFFQTMWQTLRTDGYWAGEIWDKRKDGSEYPKWVHIDTIRDREARISHFVAVFSDISERKASEERIRYLAQHDALTGLPNRFTLAVHLEHALARAERANEKIGLMFIDLDNFKTVNDTLGHPIGDLLLCEVARRITSAVRKSDIVARIGGDEFVVVLESAHLPGDAGMVAQKILERMSEAVPVDGNDLHTTPSIGIAIYPDDGASSEDLMRNADVAMYHAKSAGRNNYQFYAEHMNQAAAVRVQMETRLRAAMAAGDFSLHFQPQIDLSSGLVSGCEALIRWYNAELGWVSPASFIPLAEEIGLIVPIGEWVLRRACQTAKSWLDAGIKFGSVAVNISPQQFRQRNFPQCVENILRETGLPAACLELEITESTIMETAETAVAMLVQLKDIGVTLAVDDFGTGYSSLAYLKRFPIDRLKIDRSFVTDLEIDPSDAAIATAVIALAHSLGLTVVAEGVETQWQSDFLRQHGCDSVQGYFYCRPGPADIAAEFCRQRAMPGINKRRLLRSLQ</sequence>
<dbReference type="NCBIfam" id="TIGR00229">
    <property type="entry name" value="sensory_box"/>
    <property type="match status" value="2"/>
</dbReference>
<reference evidence="6 7" key="1">
    <citation type="submission" date="2020-10" db="EMBL/GenBank/DDBJ databases">
        <title>Connecting structure to function with the recovery of over 1000 high-quality activated sludge metagenome-assembled genomes encoding full-length rRNA genes using long-read sequencing.</title>
        <authorList>
            <person name="Singleton C.M."/>
            <person name="Petriglieri F."/>
            <person name="Kristensen J.M."/>
            <person name="Kirkegaard R.H."/>
            <person name="Michaelsen T.Y."/>
            <person name="Andersen M.H."/>
            <person name="Karst S.M."/>
            <person name="Dueholm M.S."/>
            <person name="Nielsen P.H."/>
            <person name="Albertsen M."/>
        </authorList>
    </citation>
    <scope>NUCLEOTIDE SEQUENCE [LARGE SCALE GENOMIC DNA]</scope>
    <source>
        <strain evidence="6">EsbW_18-Q3-R4-48_BATAC.463</strain>
    </source>
</reference>
<dbReference type="SMART" id="SM00052">
    <property type="entry name" value="EAL"/>
    <property type="match status" value="1"/>
</dbReference>
<dbReference type="InterPro" id="IPR043128">
    <property type="entry name" value="Rev_trsase/Diguanyl_cyclase"/>
</dbReference>
<dbReference type="PANTHER" id="PTHR44757">
    <property type="entry name" value="DIGUANYLATE CYCLASE DGCP"/>
    <property type="match status" value="1"/>
</dbReference>
<name>A0A935MY38_9RHOO</name>
<dbReference type="Pfam" id="PF00990">
    <property type="entry name" value="GGDEF"/>
    <property type="match status" value="1"/>
</dbReference>